<protein>
    <recommendedName>
        <fullName evidence="2">CYTH domain-containing protein</fullName>
    </recommendedName>
</protein>
<dbReference type="Gene3D" id="2.40.320.10">
    <property type="entry name" value="Hypothetical Protein Pfu-838710-001"/>
    <property type="match status" value="1"/>
</dbReference>
<evidence type="ECO:0008006" key="2">
    <source>
        <dbReference type="Google" id="ProtNLM"/>
    </source>
</evidence>
<sequence>MNSIEIEVKVLLWEESEAKRLIGNMKKVDPSLELTDKNSQLNHYFINWDFNILLGKLKPLISEENYKKLEHIVTEWKNHSVRTRYMNSNSIFVIKASIDDTTSSFWTARTESEVTFEWMNIDKLDKILLDCQFLYQAKWSRERDEYSFLNYTVCIDKNAWYWYLAEFEVIINDPSKADEEKRKVREIIESLGFEEFDHTLHANMFAYYNENWRDYYWTDKTFTL</sequence>
<name>K2G8E2_9BACT</name>
<comment type="caution">
    <text evidence="1">The sequence shown here is derived from an EMBL/GenBank/DDBJ whole genome shotgun (WGS) entry which is preliminary data.</text>
</comment>
<proteinExistence type="predicted"/>
<organism evidence="1">
    <name type="scientific">uncultured bacterium</name>
    <name type="common">gcode 4</name>
    <dbReference type="NCBI Taxonomy" id="1234023"/>
    <lineage>
        <taxon>Bacteria</taxon>
        <taxon>environmental samples</taxon>
    </lineage>
</organism>
<evidence type="ECO:0000313" key="1">
    <source>
        <dbReference type="EMBL" id="EKE26394.1"/>
    </source>
</evidence>
<accession>K2G8E2</accession>
<dbReference type="SUPFAM" id="SSF55154">
    <property type="entry name" value="CYTH-like phosphatases"/>
    <property type="match status" value="1"/>
</dbReference>
<dbReference type="EMBL" id="AMFJ01000820">
    <property type="protein sequence ID" value="EKE26394.1"/>
    <property type="molecule type" value="Genomic_DNA"/>
</dbReference>
<gene>
    <name evidence="1" type="ORF">ACD_4C00304G0002</name>
</gene>
<dbReference type="InterPro" id="IPR033469">
    <property type="entry name" value="CYTH-like_dom_sf"/>
</dbReference>
<reference evidence="1" key="1">
    <citation type="journal article" date="2012" name="Science">
        <title>Fermentation, hydrogen, and sulfur metabolism in multiple uncultivated bacterial phyla.</title>
        <authorList>
            <person name="Wrighton K.C."/>
            <person name="Thomas B.C."/>
            <person name="Sharon I."/>
            <person name="Miller C.S."/>
            <person name="Castelle C.J."/>
            <person name="VerBerkmoes N.C."/>
            <person name="Wilkins M.J."/>
            <person name="Hettich R.L."/>
            <person name="Lipton M.S."/>
            <person name="Williams K.H."/>
            <person name="Long P.E."/>
            <person name="Banfield J.F."/>
        </authorList>
    </citation>
    <scope>NUCLEOTIDE SEQUENCE [LARGE SCALE GENOMIC DNA]</scope>
</reference>
<dbReference type="AlphaFoldDB" id="K2G8E2"/>